<dbReference type="RefSeq" id="WP_091714295.1">
    <property type="nucleotide sequence ID" value="NZ_FOSH01000011.1"/>
</dbReference>
<accession>A0A1I3ZLX0</accession>
<dbReference type="STRING" id="45496.SAMN04488079_11173"/>
<dbReference type="AlphaFoldDB" id="A0A1I3ZLX0"/>
<keyword evidence="2" id="KW-1185">Reference proteome</keyword>
<organism evidence="1 2">
    <name type="scientific">Methylophaga sulfidovorans</name>
    <dbReference type="NCBI Taxonomy" id="45496"/>
    <lineage>
        <taxon>Bacteria</taxon>
        <taxon>Pseudomonadati</taxon>
        <taxon>Pseudomonadota</taxon>
        <taxon>Gammaproteobacteria</taxon>
        <taxon>Thiotrichales</taxon>
        <taxon>Piscirickettsiaceae</taxon>
        <taxon>Methylophaga</taxon>
    </lineage>
</organism>
<sequence>MARQELTLILPDFSAIVSNPINQSFLPQSLKKLMKRGVFTESKDRFFQQLLSLFSEETIDWNDFPMARLRGGTEFSLCVEPCYLQADRDQLVLFHHGIDISQDEAEQLTASIQYLFDDLGASLTINAANQWLLNMPIEPDIELTCVDKVDRRSVTDFLPKGADGRLWIRLWNEIQMVLFDCPVNQTREAQGQVPINSVWFWGKGTMPDDLQYWSHVSGEDETLKLLSHHSGSEWVDGIEHFSDIQAKQALHLAHFDPDKDWSAQIEALNNNWLTPIYKALKGLQLDSVHIVIPEWGRYHLTPASVWKIWL</sequence>
<gene>
    <name evidence="1" type="ORF">SAMN04488079_11173</name>
</gene>
<proteinExistence type="predicted"/>
<evidence type="ECO:0000313" key="1">
    <source>
        <dbReference type="EMBL" id="SFK45078.1"/>
    </source>
</evidence>
<reference evidence="2" key="1">
    <citation type="submission" date="2016-10" db="EMBL/GenBank/DDBJ databases">
        <authorList>
            <person name="Varghese N."/>
            <person name="Submissions S."/>
        </authorList>
    </citation>
    <scope>NUCLEOTIDE SEQUENCE [LARGE SCALE GENOMIC DNA]</scope>
    <source>
        <strain evidence="2">DSM 11578</strain>
    </source>
</reference>
<dbReference type="Proteomes" id="UP000198924">
    <property type="component" value="Unassembled WGS sequence"/>
</dbReference>
<name>A0A1I3ZLX0_9GAMM</name>
<evidence type="ECO:0008006" key="3">
    <source>
        <dbReference type="Google" id="ProtNLM"/>
    </source>
</evidence>
<dbReference type="OrthoDB" id="5295974at2"/>
<dbReference type="EMBL" id="FOSH01000011">
    <property type="protein sequence ID" value="SFK45078.1"/>
    <property type="molecule type" value="Genomic_DNA"/>
</dbReference>
<evidence type="ECO:0000313" key="2">
    <source>
        <dbReference type="Proteomes" id="UP000198924"/>
    </source>
</evidence>
<protein>
    <recommendedName>
        <fullName evidence="3">Regulatory protein, RpfE type</fullName>
    </recommendedName>
</protein>